<dbReference type="AlphaFoldDB" id="A0A8J2SSQ5"/>
<organism evidence="1 2">
    <name type="scientific">Pelagomonas calceolata</name>
    <dbReference type="NCBI Taxonomy" id="35677"/>
    <lineage>
        <taxon>Eukaryota</taxon>
        <taxon>Sar</taxon>
        <taxon>Stramenopiles</taxon>
        <taxon>Ochrophyta</taxon>
        <taxon>Pelagophyceae</taxon>
        <taxon>Pelagomonadales</taxon>
        <taxon>Pelagomonadaceae</taxon>
        <taxon>Pelagomonas</taxon>
    </lineage>
</organism>
<dbReference type="EMBL" id="CAKKNE010000003">
    <property type="protein sequence ID" value="CAH0372389.1"/>
    <property type="molecule type" value="Genomic_DNA"/>
</dbReference>
<sequence>SLFYFKPLDADAVRHVPPRRLGRPHDLDDVADLEAVVARDRVRALDARQLLRPELVAVQERLPVLGRQEGVRRHEAVLGHVDQQLGVAEVLDQVRGGHLLERGLGEGRDALLHHEDRVAHARLLHHLAVLLDGLDAHLVVVRQEDEELVLGVGLVLREDRQVVPLRLVAELVHEAPRRHGELRRVDDVRPLLEHLEQRPPDAEEVRGLARERRALLEGGHRL</sequence>
<name>A0A8J2SSQ5_9STRA</name>
<reference evidence="1" key="1">
    <citation type="submission" date="2021-11" db="EMBL/GenBank/DDBJ databases">
        <authorList>
            <consortium name="Genoscope - CEA"/>
            <person name="William W."/>
        </authorList>
    </citation>
    <scope>NUCLEOTIDE SEQUENCE</scope>
</reference>
<keyword evidence="2" id="KW-1185">Reference proteome</keyword>
<proteinExistence type="predicted"/>
<protein>
    <submittedName>
        <fullName evidence="1">Uncharacterized protein</fullName>
    </submittedName>
</protein>
<comment type="caution">
    <text evidence="1">The sequence shown here is derived from an EMBL/GenBank/DDBJ whole genome shotgun (WGS) entry which is preliminary data.</text>
</comment>
<dbReference type="Proteomes" id="UP000789595">
    <property type="component" value="Unassembled WGS sequence"/>
</dbReference>
<gene>
    <name evidence="1" type="ORF">PECAL_3P23820</name>
</gene>
<feature type="non-terminal residue" evidence="1">
    <location>
        <position position="1"/>
    </location>
</feature>
<evidence type="ECO:0000313" key="2">
    <source>
        <dbReference type="Proteomes" id="UP000789595"/>
    </source>
</evidence>
<evidence type="ECO:0000313" key="1">
    <source>
        <dbReference type="EMBL" id="CAH0372389.1"/>
    </source>
</evidence>
<accession>A0A8J2SSQ5</accession>